<evidence type="ECO:0000259" key="4">
    <source>
        <dbReference type="Pfam" id="PF01370"/>
    </source>
</evidence>
<keyword evidence="2" id="KW-0560">Oxidoreductase</keyword>
<protein>
    <submittedName>
        <fullName evidence="5">Nucleoside-diphosphate-sugar epimerase</fullName>
    </submittedName>
</protein>
<dbReference type="GO" id="GO:0016491">
    <property type="term" value="F:oxidoreductase activity"/>
    <property type="evidence" value="ECO:0007669"/>
    <property type="project" value="UniProtKB-KW"/>
</dbReference>
<sequence>MNVLLTGAAGFLGQKLHLPFLNRGHQVLRTDIVPIDCDEPFVQADLSDPQAAKSLTQGVDAMVIAHMSPKNEQDPSRVFTTMGVGTINLFQAAADAGIRKVCLISSVDAVRGYPKDTRRMRSFPPKADELYGLGKASQEHIAEYYARLHGLEVTVLRIGYVIDATTLTNKYDVVEKSFAPNMVDRLDVGEACARCLQRKGKGYEVFYVLGIRENGRFEVEPTWEALDWHPQHLAKPTPMPQIRVKAKNPKGFAQPAT</sequence>
<dbReference type="RefSeq" id="WP_184676765.1">
    <property type="nucleotide sequence ID" value="NZ_JACHGY010000001.1"/>
</dbReference>
<dbReference type="Gene3D" id="3.40.50.720">
    <property type="entry name" value="NAD(P)-binding Rossmann-like Domain"/>
    <property type="match status" value="1"/>
</dbReference>
<feature type="domain" description="NAD-dependent epimerase/dehydratase" evidence="4">
    <location>
        <begin position="3"/>
        <end position="190"/>
    </location>
</feature>
<name>A0A7X0H4Y1_9BACT</name>
<reference evidence="5 6" key="1">
    <citation type="submission" date="2020-08" db="EMBL/GenBank/DDBJ databases">
        <title>Genomic Encyclopedia of Type Strains, Phase IV (KMG-IV): sequencing the most valuable type-strain genomes for metagenomic binning, comparative biology and taxonomic classification.</title>
        <authorList>
            <person name="Goeker M."/>
        </authorList>
    </citation>
    <scope>NUCLEOTIDE SEQUENCE [LARGE SCALE GENOMIC DNA]</scope>
    <source>
        <strain evidence="5 6">DSM 103725</strain>
    </source>
</reference>
<dbReference type="PANTHER" id="PTHR43103">
    <property type="entry name" value="NUCLEOSIDE-DIPHOSPHATE-SUGAR EPIMERASE"/>
    <property type="match status" value="1"/>
</dbReference>
<evidence type="ECO:0000256" key="2">
    <source>
        <dbReference type="ARBA" id="ARBA00023002"/>
    </source>
</evidence>
<proteinExistence type="inferred from homology"/>
<dbReference type="SUPFAM" id="SSF51735">
    <property type="entry name" value="NAD(P)-binding Rossmann-fold domains"/>
    <property type="match status" value="1"/>
</dbReference>
<evidence type="ECO:0000256" key="1">
    <source>
        <dbReference type="ARBA" id="ARBA00007637"/>
    </source>
</evidence>
<accession>A0A7X0H4Y1</accession>
<dbReference type="InterPro" id="IPR036291">
    <property type="entry name" value="NAD(P)-bd_dom_sf"/>
</dbReference>
<gene>
    <name evidence="5" type="ORF">HNQ40_000984</name>
</gene>
<dbReference type="Proteomes" id="UP000541810">
    <property type="component" value="Unassembled WGS sequence"/>
</dbReference>
<dbReference type="InterPro" id="IPR001509">
    <property type="entry name" value="Epimerase_deHydtase"/>
</dbReference>
<dbReference type="EMBL" id="JACHGY010000001">
    <property type="protein sequence ID" value="MBB6429178.1"/>
    <property type="molecule type" value="Genomic_DNA"/>
</dbReference>
<comment type="similarity">
    <text evidence="1">Belongs to the NAD(P)-dependent epimerase/dehydratase family.</text>
</comment>
<organism evidence="5 6">
    <name type="scientific">Algisphaera agarilytica</name>
    <dbReference type="NCBI Taxonomy" id="1385975"/>
    <lineage>
        <taxon>Bacteria</taxon>
        <taxon>Pseudomonadati</taxon>
        <taxon>Planctomycetota</taxon>
        <taxon>Phycisphaerae</taxon>
        <taxon>Phycisphaerales</taxon>
        <taxon>Phycisphaeraceae</taxon>
        <taxon>Algisphaera</taxon>
    </lineage>
</organism>
<evidence type="ECO:0000313" key="6">
    <source>
        <dbReference type="Proteomes" id="UP000541810"/>
    </source>
</evidence>
<keyword evidence="3" id="KW-0520">NAD</keyword>
<evidence type="ECO:0000256" key="3">
    <source>
        <dbReference type="ARBA" id="ARBA00023027"/>
    </source>
</evidence>
<dbReference type="AlphaFoldDB" id="A0A7X0H4Y1"/>
<comment type="caution">
    <text evidence="5">The sequence shown here is derived from an EMBL/GenBank/DDBJ whole genome shotgun (WGS) entry which is preliminary data.</text>
</comment>
<dbReference type="Pfam" id="PF01370">
    <property type="entry name" value="Epimerase"/>
    <property type="match status" value="1"/>
</dbReference>
<evidence type="ECO:0000313" key="5">
    <source>
        <dbReference type="EMBL" id="MBB6429178.1"/>
    </source>
</evidence>
<dbReference type="PANTHER" id="PTHR43103:SF5">
    <property type="entry name" value="4-EPIMERASE, PUTATIVE (AFU_ORTHOLOGUE AFUA_7G00360)-RELATED"/>
    <property type="match status" value="1"/>
</dbReference>
<keyword evidence="6" id="KW-1185">Reference proteome</keyword>